<dbReference type="GO" id="GO:0006633">
    <property type="term" value="P:fatty acid biosynthetic process"/>
    <property type="evidence" value="ECO:0007669"/>
    <property type="project" value="UniProtKB-UniRule"/>
</dbReference>
<protein>
    <recommendedName>
        <fullName evidence="8 10">Phosphate acyltransferase</fullName>
        <ecNumber evidence="8 10">2.3.1.274</ecNumber>
    </recommendedName>
    <alternativeName>
        <fullName evidence="10">Acyl-ACP phosphotransacylase</fullName>
    </alternativeName>
    <alternativeName>
        <fullName evidence="10">Acyl-[acyl-carrier-protein]--phosphate acyltransferase</fullName>
    </alternativeName>
    <alternativeName>
        <fullName evidence="10">Phosphate-acyl-ACP acyltransferase</fullName>
    </alternativeName>
</protein>
<evidence type="ECO:0000256" key="8">
    <source>
        <dbReference type="ARBA" id="ARBA00024069"/>
    </source>
</evidence>
<name>A0A9E2KN62_9GAMM</name>
<evidence type="ECO:0000256" key="3">
    <source>
        <dbReference type="ARBA" id="ARBA00022516"/>
    </source>
</evidence>
<dbReference type="AlphaFoldDB" id="A0A9E2KN62"/>
<keyword evidence="5 10" id="KW-0443">Lipid metabolism</keyword>
<evidence type="ECO:0000256" key="7">
    <source>
        <dbReference type="ARBA" id="ARBA00023264"/>
    </source>
</evidence>
<keyword evidence="6 10" id="KW-0594">Phospholipid biosynthesis</keyword>
<comment type="function">
    <text evidence="10">Catalyzes the reversible formation of acyl-phosphate (acyl-PO(4)) from acyl-[acyl-carrier-protein] (acyl-ACP). This enzyme utilizes acyl-ACP as fatty acyl donor, but not acyl-CoA.</text>
</comment>
<keyword evidence="11" id="KW-0012">Acyltransferase</keyword>
<accession>A0A9E2KN62</accession>
<dbReference type="PANTHER" id="PTHR30100">
    <property type="entry name" value="FATTY ACID/PHOSPHOLIPID SYNTHESIS PROTEIN PLSX"/>
    <property type="match status" value="1"/>
</dbReference>
<evidence type="ECO:0000256" key="9">
    <source>
        <dbReference type="ARBA" id="ARBA00046608"/>
    </source>
</evidence>
<evidence type="ECO:0000256" key="1">
    <source>
        <dbReference type="ARBA" id="ARBA00001232"/>
    </source>
</evidence>
<evidence type="ECO:0000313" key="11">
    <source>
        <dbReference type="EMBL" id="MBU3827034.1"/>
    </source>
</evidence>
<keyword evidence="3 10" id="KW-0444">Lipid biosynthesis</keyword>
<comment type="subcellular location">
    <subcellularLocation>
        <location evidence="10">Cytoplasm</location>
    </subcellularLocation>
    <text evidence="10">Associated with the membrane possibly through PlsY.</text>
</comment>
<dbReference type="GO" id="GO:0005737">
    <property type="term" value="C:cytoplasm"/>
    <property type="evidence" value="ECO:0007669"/>
    <property type="project" value="UniProtKB-SubCell"/>
</dbReference>
<gene>
    <name evidence="10" type="primary">plsX</name>
    <name evidence="11" type="ORF">IAA31_06045</name>
</gene>
<keyword evidence="7 10" id="KW-1208">Phospholipid metabolism</keyword>
<reference evidence="11" key="2">
    <citation type="submission" date="2021-04" db="EMBL/GenBank/DDBJ databases">
        <authorList>
            <person name="Gilroy R."/>
        </authorList>
    </citation>
    <scope>NUCLEOTIDE SEQUENCE</scope>
    <source>
        <strain evidence="11">687</strain>
    </source>
</reference>
<comment type="caution">
    <text evidence="11">The sequence shown here is derived from an EMBL/GenBank/DDBJ whole genome shotgun (WGS) entry which is preliminary data.</text>
</comment>
<dbReference type="EMBL" id="JAHLFG010000063">
    <property type="protein sequence ID" value="MBU3827034.1"/>
    <property type="molecule type" value="Genomic_DNA"/>
</dbReference>
<comment type="pathway">
    <text evidence="10">Lipid metabolism; phospholipid metabolism.</text>
</comment>
<evidence type="ECO:0000256" key="10">
    <source>
        <dbReference type="HAMAP-Rule" id="MF_00019"/>
    </source>
</evidence>
<dbReference type="PANTHER" id="PTHR30100:SF1">
    <property type="entry name" value="PHOSPHATE ACYLTRANSFERASE"/>
    <property type="match status" value="1"/>
</dbReference>
<dbReference type="SUPFAM" id="SSF53659">
    <property type="entry name" value="Isocitrate/Isopropylmalate dehydrogenase-like"/>
    <property type="match status" value="1"/>
</dbReference>
<keyword evidence="2 10" id="KW-0963">Cytoplasm</keyword>
<dbReference type="Pfam" id="PF02504">
    <property type="entry name" value="FA_synthesis"/>
    <property type="match status" value="1"/>
</dbReference>
<evidence type="ECO:0000313" key="12">
    <source>
        <dbReference type="Proteomes" id="UP000824150"/>
    </source>
</evidence>
<dbReference type="InterPro" id="IPR012281">
    <property type="entry name" value="Phospholipid_synth_PlsX-like"/>
</dbReference>
<sequence length="335" mass="35642">MAGRPVCVYMLEKKPEIVVAVDGCGGDRGSKHIVNAVNFALTLYPYMRLIICGPVSLQEELNHGRIDGKRVEFRLSGQAIPQDAPVNEVLERYQKSSMRLALQAVQSGEAQAMVSAGGTGPLVVLARHLLGEIGHLRPALVARIPAGPGRHALMLDLGANAQSTAQDLADFARLGDAAARLMLGLESPRLALLNVGTEEQKGSHVVLEAKSLLDNARELNFCGFIEADRIFRGDADVVVADGFAGNIALKAAEGVYTIFSKVPGIKRVFARLAHPDWLMPWQYNGSVLLGVNGNVIKSHANAGDDAFAVAMVEAAKAAELDLANGMRDILTHAGA</sequence>
<dbReference type="Gene3D" id="3.40.718.10">
    <property type="entry name" value="Isopropylmalate Dehydrogenase"/>
    <property type="match status" value="1"/>
</dbReference>
<dbReference type="PIRSF" id="PIRSF002465">
    <property type="entry name" value="Phsphlp_syn_PlsX"/>
    <property type="match status" value="1"/>
</dbReference>
<keyword evidence="4 10" id="KW-0808">Transferase</keyword>
<dbReference type="GO" id="GO:0043811">
    <property type="term" value="F:phosphate:acyl-[acyl carrier protein] acyltransferase activity"/>
    <property type="evidence" value="ECO:0007669"/>
    <property type="project" value="UniProtKB-UniRule"/>
</dbReference>
<evidence type="ECO:0000256" key="4">
    <source>
        <dbReference type="ARBA" id="ARBA00022679"/>
    </source>
</evidence>
<dbReference type="EC" id="2.3.1.274" evidence="8 10"/>
<evidence type="ECO:0000256" key="6">
    <source>
        <dbReference type="ARBA" id="ARBA00023209"/>
    </source>
</evidence>
<evidence type="ECO:0000256" key="2">
    <source>
        <dbReference type="ARBA" id="ARBA00022490"/>
    </source>
</evidence>
<evidence type="ECO:0000256" key="5">
    <source>
        <dbReference type="ARBA" id="ARBA00023098"/>
    </source>
</evidence>
<dbReference type="Proteomes" id="UP000824150">
    <property type="component" value="Unassembled WGS sequence"/>
</dbReference>
<dbReference type="InterPro" id="IPR003664">
    <property type="entry name" value="FA_synthesis"/>
</dbReference>
<organism evidence="11 12">
    <name type="scientific">Candidatus Anaerobiospirillum merdipullorum</name>
    <dbReference type="NCBI Taxonomy" id="2838450"/>
    <lineage>
        <taxon>Bacteria</taxon>
        <taxon>Pseudomonadati</taxon>
        <taxon>Pseudomonadota</taxon>
        <taxon>Gammaproteobacteria</taxon>
        <taxon>Aeromonadales</taxon>
        <taxon>Succinivibrionaceae</taxon>
        <taxon>Anaerobiospirillum</taxon>
    </lineage>
</organism>
<comment type="subunit">
    <text evidence="9 10">Homodimer. Probably interacts with PlsY.</text>
</comment>
<dbReference type="GO" id="GO:0008654">
    <property type="term" value="P:phospholipid biosynthetic process"/>
    <property type="evidence" value="ECO:0007669"/>
    <property type="project" value="UniProtKB-KW"/>
</dbReference>
<dbReference type="HAMAP" id="MF_00019">
    <property type="entry name" value="PlsX"/>
    <property type="match status" value="1"/>
</dbReference>
<comment type="catalytic activity">
    <reaction evidence="1 10">
        <text>a fatty acyl-[ACP] + phosphate = an acyl phosphate + holo-[ACP]</text>
        <dbReference type="Rhea" id="RHEA:42292"/>
        <dbReference type="Rhea" id="RHEA-COMP:9685"/>
        <dbReference type="Rhea" id="RHEA-COMP:14125"/>
        <dbReference type="ChEBI" id="CHEBI:43474"/>
        <dbReference type="ChEBI" id="CHEBI:59918"/>
        <dbReference type="ChEBI" id="CHEBI:64479"/>
        <dbReference type="ChEBI" id="CHEBI:138651"/>
        <dbReference type="EC" id="2.3.1.274"/>
    </reaction>
</comment>
<reference evidence="11" key="1">
    <citation type="journal article" date="2021" name="PeerJ">
        <title>Extensive microbial diversity within the chicken gut microbiome revealed by metagenomics and culture.</title>
        <authorList>
            <person name="Gilroy R."/>
            <person name="Ravi A."/>
            <person name="Getino M."/>
            <person name="Pursley I."/>
            <person name="Horton D.L."/>
            <person name="Alikhan N.F."/>
            <person name="Baker D."/>
            <person name="Gharbi K."/>
            <person name="Hall N."/>
            <person name="Watson M."/>
            <person name="Adriaenssens E.M."/>
            <person name="Foster-Nyarko E."/>
            <person name="Jarju S."/>
            <person name="Secka A."/>
            <person name="Antonio M."/>
            <person name="Oren A."/>
            <person name="Chaudhuri R.R."/>
            <person name="La Ragione R."/>
            <person name="Hildebrand F."/>
            <person name="Pallen M.J."/>
        </authorList>
    </citation>
    <scope>NUCLEOTIDE SEQUENCE</scope>
    <source>
        <strain evidence="11">687</strain>
    </source>
</reference>
<proteinExistence type="inferred from homology"/>
<comment type="similarity">
    <text evidence="10">Belongs to the PlsX family.</text>
</comment>